<organism evidence="4 5">
    <name type="scientific">Pseudonocardia yunnanensis</name>
    <dbReference type="NCBI Taxonomy" id="58107"/>
    <lineage>
        <taxon>Bacteria</taxon>
        <taxon>Bacillati</taxon>
        <taxon>Actinomycetota</taxon>
        <taxon>Actinomycetes</taxon>
        <taxon>Pseudonocardiales</taxon>
        <taxon>Pseudonocardiaceae</taxon>
        <taxon>Pseudonocardia</taxon>
    </lineage>
</organism>
<comment type="caution">
    <text evidence="4">The sequence shown here is derived from an EMBL/GenBank/DDBJ whole genome shotgun (WGS) entry which is preliminary data.</text>
</comment>
<dbReference type="InterPro" id="IPR027843">
    <property type="entry name" value="DUF4440"/>
</dbReference>
<proteinExistence type="predicted"/>
<dbReference type="SUPFAM" id="SSF54427">
    <property type="entry name" value="NTF2-like"/>
    <property type="match status" value="1"/>
</dbReference>
<dbReference type="Gene3D" id="3.40.50.720">
    <property type="entry name" value="NAD(P)-binding Rossmann-like Domain"/>
    <property type="match status" value="1"/>
</dbReference>
<name>A0ABW4F2F1_9PSEU</name>
<dbReference type="PANTHER" id="PTHR43060:SF15">
    <property type="entry name" value="3-HYDROXYISOBUTYRATE DEHYDROGENASE-LIKE 1, MITOCHONDRIAL-RELATED"/>
    <property type="match status" value="1"/>
</dbReference>
<evidence type="ECO:0000313" key="4">
    <source>
        <dbReference type="EMBL" id="MFD1521442.1"/>
    </source>
</evidence>
<dbReference type="InterPro" id="IPR036291">
    <property type="entry name" value="NAD(P)-bd_dom_sf"/>
</dbReference>
<evidence type="ECO:0000313" key="5">
    <source>
        <dbReference type="Proteomes" id="UP001597114"/>
    </source>
</evidence>
<keyword evidence="5" id="KW-1185">Reference proteome</keyword>
<dbReference type="Proteomes" id="UP001597114">
    <property type="component" value="Unassembled WGS sequence"/>
</dbReference>
<dbReference type="InterPro" id="IPR006115">
    <property type="entry name" value="6PGDH_NADP-bd"/>
</dbReference>
<dbReference type="InterPro" id="IPR032710">
    <property type="entry name" value="NTF2-like_dom_sf"/>
</dbReference>
<dbReference type="Pfam" id="PF03446">
    <property type="entry name" value="NAD_binding_2"/>
    <property type="match status" value="1"/>
</dbReference>
<gene>
    <name evidence="4" type="ORF">ACFSJD_28350</name>
</gene>
<dbReference type="PANTHER" id="PTHR43060">
    <property type="entry name" value="3-HYDROXYISOBUTYRATE DEHYDROGENASE-LIKE 1, MITOCHONDRIAL-RELATED"/>
    <property type="match status" value="1"/>
</dbReference>
<dbReference type="Gene3D" id="1.10.1040.10">
    <property type="entry name" value="N-(1-d-carboxylethyl)-l-norvaline Dehydrogenase, domain 2"/>
    <property type="match status" value="1"/>
</dbReference>
<protein>
    <submittedName>
        <fullName evidence="4">NAD(P)-binding domain-containing protein</fullName>
    </submittedName>
</protein>
<dbReference type="Pfam" id="PF14833">
    <property type="entry name" value="NAD_binding_11"/>
    <property type="match status" value="1"/>
</dbReference>
<dbReference type="SUPFAM" id="SSF51735">
    <property type="entry name" value="NAD(P)-binding Rossmann-fold domains"/>
    <property type="match status" value="1"/>
</dbReference>
<dbReference type="RefSeq" id="WP_344722850.1">
    <property type="nucleotide sequence ID" value="NZ_BAAAUS010000015.1"/>
</dbReference>
<dbReference type="Gene3D" id="3.10.450.50">
    <property type="match status" value="1"/>
</dbReference>
<dbReference type="SUPFAM" id="SSF48179">
    <property type="entry name" value="6-phosphogluconate dehydrogenase C-terminal domain-like"/>
    <property type="match status" value="1"/>
</dbReference>
<dbReference type="EMBL" id="JBHUCO010000035">
    <property type="protein sequence ID" value="MFD1521442.1"/>
    <property type="molecule type" value="Genomic_DNA"/>
</dbReference>
<sequence>MLIGFAGLGRMGRPMARNLARAGHEVLAYDPVLAAAADDPDLAADGVRLVRAVADLAAAPMTISMLPDGHTTREFVTGRNGLCTTGIADGHLHVIMGTVGPTLVREVAAAAAEYGVQVVDAPVSGSVSLADAAQITTMIGSTEEQFARVSPVLAAMTKMQYHTGPVGSGSTAKLAVNAVLATLNQGVAEGILLAEAGGLDTAVFYEVLSTSAAGAPYVGYKSDAFLAPAETAVSAPVSLIHKDVSLALDLAAEQRLTLPGSEAVVGVLGQATAAGLGEADMAEVLAALRLLNASAHPKGTNDMNHDAEQIRELEDRRYDAMVAGDFDGFAKLAHPDLAYTHSTGDTDTLESYMEKCRAGFYTYHRIDHPVDRITVVGDTAIVVGEMHADLTAGGVQKTLANRSLAVWVRSGGDWQLLGYQPTVIPGR</sequence>
<accession>A0ABW4F2F1</accession>
<evidence type="ECO:0000259" key="3">
    <source>
        <dbReference type="Pfam" id="PF14833"/>
    </source>
</evidence>
<evidence type="ECO:0000259" key="1">
    <source>
        <dbReference type="Pfam" id="PF03446"/>
    </source>
</evidence>
<reference evidence="5" key="1">
    <citation type="journal article" date="2019" name="Int. J. Syst. Evol. Microbiol.">
        <title>The Global Catalogue of Microorganisms (GCM) 10K type strain sequencing project: providing services to taxonomists for standard genome sequencing and annotation.</title>
        <authorList>
            <consortium name="The Broad Institute Genomics Platform"/>
            <consortium name="The Broad Institute Genome Sequencing Center for Infectious Disease"/>
            <person name="Wu L."/>
            <person name="Ma J."/>
        </authorList>
    </citation>
    <scope>NUCLEOTIDE SEQUENCE [LARGE SCALE GENOMIC DNA]</scope>
    <source>
        <strain evidence="5">CCM 7043</strain>
    </source>
</reference>
<evidence type="ECO:0000259" key="2">
    <source>
        <dbReference type="Pfam" id="PF14534"/>
    </source>
</evidence>
<dbReference type="InterPro" id="IPR008927">
    <property type="entry name" value="6-PGluconate_DH-like_C_sf"/>
</dbReference>
<feature type="domain" description="3-hydroxyisobutyrate dehydrogenase-like NAD-binding" evidence="3">
    <location>
        <begin position="167"/>
        <end position="287"/>
    </location>
</feature>
<dbReference type="Pfam" id="PF14534">
    <property type="entry name" value="DUF4440"/>
    <property type="match status" value="1"/>
</dbReference>
<feature type="domain" description="6-phosphogluconate dehydrogenase NADP-binding" evidence="1">
    <location>
        <begin position="3"/>
        <end position="163"/>
    </location>
</feature>
<dbReference type="InterPro" id="IPR013328">
    <property type="entry name" value="6PGD_dom2"/>
</dbReference>
<feature type="domain" description="DUF4440" evidence="2">
    <location>
        <begin position="310"/>
        <end position="416"/>
    </location>
</feature>
<dbReference type="InterPro" id="IPR029154">
    <property type="entry name" value="HIBADH-like_NADP-bd"/>
</dbReference>